<gene>
    <name evidence="1" type="ORF">cyc_02137</name>
</gene>
<evidence type="ECO:0000313" key="2">
    <source>
        <dbReference type="Proteomes" id="UP000095192"/>
    </source>
</evidence>
<dbReference type="Proteomes" id="UP000095192">
    <property type="component" value="Unassembled WGS sequence"/>
</dbReference>
<evidence type="ECO:0000313" key="1">
    <source>
        <dbReference type="EMBL" id="OEH74610.1"/>
    </source>
</evidence>
<keyword evidence="2" id="KW-1185">Reference proteome</keyword>
<dbReference type="VEuPathDB" id="ToxoDB:cyc_02137"/>
<reference evidence="1 2" key="1">
    <citation type="journal article" date="2016" name="BMC Genomics">
        <title>Comparative genomics reveals Cyclospora cayetanensis possesses coccidia-like metabolism and invasion components but unique surface antigens.</title>
        <authorList>
            <person name="Liu S."/>
            <person name="Wang L."/>
            <person name="Zheng H."/>
            <person name="Xu Z."/>
            <person name="Roellig D.M."/>
            <person name="Li N."/>
            <person name="Frace M.A."/>
            <person name="Tang K."/>
            <person name="Arrowood M.J."/>
            <person name="Moss D.M."/>
            <person name="Zhang L."/>
            <person name="Feng Y."/>
            <person name="Xiao L."/>
        </authorList>
    </citation>
    <scope>NUCLEOTIDE SEQUENCE [LARGE SCALE GENOMIC DNA]</scope>
    <source>
        <strain evidence="1 2">CHN_HEN01</strain>
    </source>
</reference>
<protein>
    <submittedName>
        <fullName evidence="1">Uncharacterized protein</fullName>
    </submittedName>
</protein>
<sequence length="164" mass="17887">MPLASCCSSCNSSVSAPRERHLPQKPWRLGPLSEAKPLLPLRTGEAGVCDWLEAPIFVSATRREGRQDSAGRQVQTRVVSYGWSRRAAYLFLTTAFTPDGRGPPEGPVRACQVQCTDTRQEAKCRFGSTVSFEGQGKDLVARLLCQHTGGLGQHRGAPVEMPSY</sequence>
<accession>A0A1D3CTT8</accession>
<dbReference type="AlphaFoldDB" id="A0A1D3CTT8"/>
<comment type="caution">
    <text evidence="1">The sequence shown here is derived from an EMBL/GenBank/DDBJ whole genome shotgun (WGS) entry which is preliminary data.</text>
</comment>
<name>A0A1D3CTT8_9EIME</name>
<dbReference type="InParanoid" id="A0A1D3CTT8"/>
<proteinExistence type="predicted"/>
<dbReference type="EMBL" id="JROU02001989">
    <property type="protein sequence ID" value="OEH74610.1"/>
    <property type="molecule type" value="Genomic_DNA"/>
</dbReference>
<organism evidence="1 2">
    <name type="scientific">Cyclospora cayetanensis</name>
    <dbReference type="NCBI Taxonomy" id="88456"/>
    <lineage>
        <taxon>Eukaryota</taxon>
        <taxon>Sar</taxon>
        <taxon>Alveolata</taxon>
        <taxon>Apicomplexa</taxon>
        <taxon>Conoidasida</taxon>
        <taxon>Coccidia</taxon>
        <taxon>Eucoccidiorida</taxon>
        <taxon>Eimeriorina</taxon>
        <taxon>Eimeriidae</taxon>
        <taxon>Cyclospora</taxon>
    </lineage>
</organism>